<organism evidence="1 2">
    <name type="scientific">Leptospira interrogans serovar Australis str. 200703203</name>
    <dbReference type="NCBI Taxonomy" id="1085541"/>
    <lineage>
        <taxon>Bacteria</taxon>
        <taxon>Pseudomonadati</taxon>
        <taxon>Spirochaetota</taxon>
        <taxon>Spirochaetia</taxon>
        <taxon>Leptospirales</taxon>
        <taxon>Leptospiraceae</taxon>
        <taxon>Leptospira</taxon>
    </lineage>
</organism>
<reference evidence="1 2" key="1">
    <citation type="submission" date="2013-02" db="EMBL/GenBank/DDBJ databases">
        <authorList>
            <person name="Harkins D.M."/>
            <person name="Durkin A.S."/>
            <person name="Brinkac L.M."/>
            <person name="Haft D.H."/>
            <person name="Selengut J.D."/>
            <person name="Sanka R."/>
            <person name="DePew J."/>
            <person name="Purushe J."/>
            <person name="Picardeau M."/>
            <person name="Werts C."/>
            <person name="Goarant C."/>
            <person name="Vinetz J.M."/>
            <person name="Sutton G.G."/>
            <person name="Nierman W.C."/>
            <person name="Fouts D.E."/>
        </authorList>
    </citation>
    <scope>NUCLEOTIDE SEQUENCE [LARGE SCALE GENOMIC DNA]</scope>
    <source>
        <strain evidence="1 2">200703203</strain>
    </source>
</reference>
<sequence length="109" mass="12907">MGVPTLSKSNCYNQILWEFPHFQNRTVTTRFAVVPTDFKIELLQPDLWEFPHFQNQTCYNQICGSSYRFHLYKFLNSHLFVIQLGMSSHISESNCKILNLREFPQNIFA</sequence>
<dbReference type="EMBL" id="AHNY02000192">
    <property type="protein sequence ID" value="EMY24466.1"/>
    <property type="molecule type" value="Genomic_DNA"/>
</dbReference>
<accession>N1UKQ1</accession>
<comment type="caution">
    <text evidence="1">The sequence shown here is derived from an EMBL/GenBank/DDBJ whole genome shotgun (WGS) entry which is preliminary data.</text>
</comment>
<proteinExistence type="predicted"/>
<name>N1UKQ1_LEPIR</name>
<dbReference type="AlphaFoldDB" id="N1UKQ1"/>
<dbReference type="Proteomes" id="UP000012220">
    <property type="component" value="Unassembled WGS sequence"/>
</dbReference>
<dbReference type="BioCyc" id="LINT1085541:G11IQ-1667-MONOMER"/>
<gene>
    <name evidence="1" type="ORF">LEP1GSC115_0626</name>
</gene>
<protein>
    <submittedName>
        <fullName evidence="1">Uncharacterized protein</fullName>
    </submittedName>
</protein>
<evidence type="ECO:0000313" key="1">
    <source>
        <dbReference type="EMBL" id="EMY24466.1"/>
    </source>
</evidence>
<evidence type="ECO:0000313" key="2">
    <source>
        <dbReference type="Proteomes" id="UP000012220"/>
    </source>
</evidence>